<keyword evidence="7" id="KW-1185">Reference proteome</keyword>
<dbReference type="Pfam" id="PF25876">
    <property type="entry name" value="HH_MFP_RND"/>
    <property type="match status" value="1"/>
</dbReference>
<dbReference type="SUPFAM" id="SSF111369">
    <property type="entry name" value="HlyD-like secretion proteins"/>
    <property type="match status" value="1"/>
</dbReference>
<dbReference type="NCBIfam" id="TIGR01730">
    <property type="entry name" value="RND_mfp"/>
    <property type="match status" value="1"/>
</dbReference>
<dbReference type="FunFam" id="2.40.30.170:FF:000010">
    <property type="entry name" value="Efflux RND transporter periplasmic adaptor subunit"/>
    <property type="match status" value="1"/>
</dbReference>
<comment type="caution">
    <text evidence="6">The sequence shown here is derived from an EMBL/GenBank/DDBJ whole genome shotgun (WGS) entry which is preliminary data.</text>
</comment>
<feature type="domain" description="CusB-like beta-barrel" evidence="5">
    <location>
        <begin position="218"/>
        <end position="289"/>
    </location>
</feature>
<evidence type="ECO:0000313" key="7">
    <source>
        <dbReference type="Proteomes" id="UP000306236"/>
    </source>
</evidence>
<accession>A0A4S5BTM1</accession>
<evidence type="ECO:0000256" key="2">
    <source>
        <dbReference type="SAM" id="MobiDB-lite"/>
    </source>
</evidence>
<evidence type="ECO:0000259" key="3">
    <source>
        <dbReference type="Pfam" id="PF25876"/>
    </source>
</evidence>
<dbReference type="Pfam" id="PF25917">
    <property type="entry name" value="BSH_RND"/>
    <property type="match status" value="1"/>
</dbReference>
<dbReference type="GO" id="GO:1990281">
    <property type="term" value="C:efflux pump complex"/>
    <property type="evidence" value="ECO:0007669"/>
    <property type="project" value="TreeGrafter"/>
</dbReference>
<dbReference type="RefSeq" id="WP_136404915.1">
    <property type="nucleotide sequence ID" value="NZ_SSWX01000002.1"/>
</dbReference>
<organism evidence="6 7">
    <name type="scientific">Lampropedia aestuarii</name>
    <dbReference type="NCBI Taxonomy" id="2562762"/>
    <lineage>
        <taxon>Bacteria</taxon>
        <taxon>Pseudomonadati</taxon>
        <taxon>Pseudomonadota</taxon>
        <taxon>Betaproteobacteria</taxon>
        <taxon>Burkholderiales</taxon>
        <taxon>Comamonadaceae</taxon>
        <taxon>Lampropedia</taxon>
    </lineage>
</organism>
<dbReference type="Proteomes" id="UP000306236">
    <property type="component" value="Unassembled WGS sequence"/>
</dbReference>
<sequence>MRAATKVFLLGVIAATVAGAWWLQQHRSNVFLAPKPAAAAGTAPAGSASADSAQPPPALIEVSRARAQTVRDSVQAVGNLLSRQSTTLRPEASGRVTALNFKDGQHVRKGQVLLQLDDQLERAQLAQVEAELALAQAQFERSRELVGKGFISKAALDESAANLKVTQARRALAQTQLQRLRIIAPFNATAGIGNVNLGDYLREGDPLVQLQDLQVLYVDFRLPERLSSAVQTGQTIELEFDAWPQERFAATVIAIDPLIDAQGRSIALRASLPNTEQRLRPGMFARVNLILAERNHAVMVPEQALLVDAKGAAVIRLTPWQEADAGKDPSELPDNALYRSERVPVELGLREPGLVEIRSGLEAGDVIMTAGQHRINRSDQRALLAWSNPQDATPLKPIGAEAADETVEGLEQPKAVPIVEPEDVTGAAAHPQALAAGVRP</sequence>
<dbReference type="EMBL" id="SSWX01000002">
    <property type="protein sequence ID" value="THJ36010.1"/>
    <property type="molecule type" value="Genomic_DNA"/>
</dbReference>
<dbReference type="Gene3D" id="2.40.420.20">
    <property type="match status" value="1"/>
</dbReference>
<protein>
    <submittedName>
        <fullName evidence="6">Efflux RND transporter periplasmic adaptor subunit</fullName>
    </submittedName>
</protein>
<dbReference type="OrthoDB" id="9806939at2"/>
<dbReference type="InterPro" id="IPR058624">
    <property type="entry name" value="MdtA-like_HH"/>
</dbReference>
<dbReference type="PANTHER" id="PTHR30469:SF36">
    <property type="entry name" value="BLL3903 PROTEIN"/>
    <property type="match status" value="1"/>
</dbReference>
<dbReference type="Gene3D" id="2.40.50.100">
    <property type="match status" value="1"/>
</dbReference>
<dbReference type="AlphaFoldDB" id="A0A4S5BTM1"/>
<comment type="similarity">
    <text evidence="1">Belongs to the membrane fusion protein (MFP) (TC 8.A.1) family.</text>
</comment>
<dbReference type="GO" id="GO:0015562">
    <property type="term" value="F:efflux transmembrane transporter activity"/>
    <property type="evidence" value="ECO:0007669"/>
    <property type="project" value="TreeGrafter"/>
</dbReference>
<feature type="domain" description="Multidrug resistance protein MdtA-like alpha-helical hairpin" evidence="3">
    <location>
        <begin position="122"/>
        <end position="178"/>
    </location>
</feature>
<evidence type="ECO:0000256" key="1">
    <source>
        <dbReference type="ARBA" id="ARBA00009477"/>
    </source>
</evidence>
<feature type="compositionally biased region" description="Low complexity" evidence="2">
    <location>
        <begin position="427"/>
        <end position="440"/>
    </location>
</feature>
<feature type="domain" description="Multidrug resistance protein MdtA-like barrel-sandwich hybrid" evidence="4">
    <location>
        <begin position="86"/>
        <end position="206"/>
    </location>
</feature>
<dbReference type="InterPro" id="IPR058625">
    <property type="entry name" value="MdtA-like_BSH"/>
</dbReference>
<feature type="region of interest" description="Disordered" evidence="2">
    <location>
        <begin position="420"/>
        <end position="440"/>
    </location>
</feature>
<evidence type="ECO:0000259" key="4">
    <source>
        <dbReference type="Pfam" id="PF25917"/>
    </source>
</evidence>
<evidence type="ECO:0000259" key="5">
    <source>
        <dbReference type="Pfam" id="PF25954"/>
    </source>
</evidence>
<reference evidence="6 7" key="1">
    <citation type="submission" date="2019-04" db="EMBL/GenBank/DDBJ databases">
        <title>Lampropedia sp YIM MLB12 draf genome.</title>
        <authorList>
            <person name="Wang Y.-X."/>
        </authorList>
    </citation>
    <scope>NUCLEOTIDE SEQUENCE [LARGE SCALE GENOMIC DNA]</scope>
    <source>
        <strain evidence="6 7">YIM MLB12</strain>
    </source>
</reference>
<dbReference type="InterPro" id="IPR006143">
    <property type="entry name" value="RND_pump_MFP"/>
</dbReference>
<dbReference type="Gene3D" id="1.10.287.470">
    <property type="entry name" value="Helix hairpin bin"/>
    <property type="match status" value="1"/>
</dbReference>
<dbReference type="InterPro" id="IPR058792">
    <property type="entry name" value="Beta-barrel_RND_2"/>
</dbReference>
<proteinExistence type="inferred from homology"/>
<evidence type="ECO:0000313" key="6">
    <source>
        <dbReference type="EMBL" id="THJ36010.1"/>
    </source>
</evidence>
<dbReference type="Pfam" id="PF25954">
    <property type="entry name" value="Beta-barrel_RND_2"/>
    <property type="match status" value="1"/>
</dbReference>
<dbReference type="Gene3D" id="2.40.30.170">
    <property type="match status" value="1"/>
</dbReference>
<feature type="region of interest" description="Disordered" evidence="2">
    <location>
        <begin position="388"/>
        <end position="408"/>
    </location>
</feature>
<name>A0A4S5BTM1_9BURK</name>
<dbReference type="PANTHER" id="PTHR30469">
    <property type="entry name" value="MULTIDRUG RESISTANCE PROTEIN MDTA"/>
    <property type="match status" value="1"/>
</dbReference>
<gene>
    <name evidence="6" type="ORF">E8K88_01665</name>
</gene>